<gene>
    <name evidence="2" type="ORF">FPV60_09465</name>
</gene>
<feature type="transmembrane region" description="Helical" evidence="1">
    <location>
        <begin position="59"/>
        <end position="79"/>
    </location>
</feature>
<proteinExistence type="predicted"/>
<dbReference type="RefSeq" id="WP_144583352.1">
    <property type="nucleotide sequence ID" value="NZ_VMTP01000055.1"/>
</dbReference>
<protein>
    <submittedName>
        <fullName evidence="2">Uncharacterized protein</fullName>
    </submittedName>
</protein>
<keyword evidence="1" id="KW-1133">Transmembrane helix</keyword>
<comment type="caution">
    <text evidence="2">The sequence shown here is derived from an EMBL/GenBank/DDBJ whole genome shotgun (WGS) entry which is preliminary data.</text>
</comment>
<dbReference type="EMBL" id="VMTP01000055">
    <property type="protein sequence ID" value="TVT82132.1"/>
    <property type="molecule type" value="Genomic_DNA"/>
</dbReference>
<evidence type="ECO:0000313" key="3">
    <source>
        <dbReference type="Proteomes" id="UP000316981"/>
    </source>
</evidence>
<evidence type="ECO:0000313" key="2">
    <source>
        <dbReference type="EMBL" id="TVT82132.1"/>
    </source>
</evidence>
<sequence>MKQDQQCELNLINRRNLMIGAGVLTTALGASTTQAAITGAQVTSKYEASGAEETGDATGLIIIGLAIAAMIIGFIIRVVRKG</sequence>
<organism evidence="2 3">
    <name type="scientific">Acinetobacter colistiniresistens</name>
    <dbReference type="NCBI Taxonomy" id="280145"/>
    <lineage>
        <taxon>Bacteria</taxon>
        <taxon>Pseudomonadati</taxon>
        <taxon>Pseudomonadota</taxon>
        <taxon>Gammaproteobacteria</taxon>
        <taxon>Moraxellales</taxon>
        <taxon>Moraxellaceae</taxon>
        <taxon>Acinetobacter</taxon>
    </lineage>
</organism>
<reference evidence="2 3" key="1">
    <citation type="submission" date="2019-07" db="EMBL/GenBank/DDBJ databases">
        <title>Draft Genome Sequence of the first blaOXA-58-Harboring Acinetobacter colistiniresistens clinical isolate from Brazil.</title>
        <authorList>
            <person name="Favaro L.S."/>
            <person name="Paula-Petroli S.B."/>
            <person name="Moura C.F."/>
            <person name="Tognim M.C.B."/>
            <person name="Venancio E.J."/>
            <person name="Yamada-Ogatta S.F."/>
            <person name="Carrara-Marroni F.E."/>
        </authorList>
    </citation>
    <scope>NUCLEOTIDE SEQUENCE [LARGE SCALE GENOMIC DNA]</scope>
    <source>
        <strain evidence="2 3">DL</strain>
    </source>
</reference>
<keyword evidence="1" id="KW-0812">Transmembrane</keyword>
<evidence type="ECO:0000256" key="1">
    <source>
        <dbReference type="SAM" id="Phobius"/>
    </source>
</evidence>
<accession>A0A558F949</accession>
<dbReference type="Proteomes" id="UP000316981">
    <property type="component" value="Unassembled WGS sequence"/>
</dbReference>
<name>A0A558F949_9GAMM</name>
<dbReference type="AlphaFoldDB" id="A0A558F949"/>
<keyword evidence="1" id="KW-0472">Membrane</keyword>